<dbReference type="EMBL" id="CP096983">
    <property type="protein sequence ID" value="URZ09615.1"/>
    <property type="molecule type" value="Genomic_DNA"/>
</dbReference>
<dbReference type="SUPFAM" id="SSF69618">
    <property type="entry name" value="HemD-like"/>
    <property type="match status" value="1"/>
</dbReference>
<dbReference type="InterPro" id="IPR035996">
    <property type="entry name" value="4pyrrol_Methylase_sf"/>
</dbReference>
<dbReference type="InterPro" id="IPR000878">
    <property type="entry name" value="4pyrrol_Mease"/>
</dbReference>
<keyword evidence="1" id="KW-0808">Transferase</keyword>
<dbReference type="GO" id="GO:0019354">
    <property type="term" value="P:siroheme biosynthetic process"/>
    <property type="evidence" value="ECO:0007669"/>
    <property type="project" value="InterPro"/>
</dbReference>
<organism evidence="2 3">
    <name type="scientific">Clostridium felsineum</name>
    <dbReference type="NCBI Taxonomy" id="36839"/>
    <lineage>
        <taxon>Bacteria</taxon>
        <taxon>Bacillati</taxon>
        <taxon>Bacillota</taxon>
        <taxon>Clostridia</taxon>
        <taxon>Eubacteriales</taxon>
        <taxon>Clostridiaceae</taxon>
        <taxon>Clostridium</taxon>
    </lineage>
</organism>
<keyword evidence="3" id="KW-1185">Reference proteome</keyword>
<dbReference type="CDD" id="cd11642">
    <property type="entry name" value="SUMT"/>
    <property type="match status" value="1"/>
</dbReference>
<dbReference type="InterPro" id="IPR006366">
    <property type="entry name" value="CobA/CysG_C"/>
</dbReference>
<dbReference type="NCBIfam" id="TIGR01469">
    <property type="entry name" value="cobA_cysG_Cterm"/>
    <property type="match status" value="1"/>
</dbReference>
<dbReference type="FunFam" id="3.30.950.10:FF:000001">
    <property type="entry name" value="Siroheme synthase"/>
    <property type="match status" value="1"/>
</dbReference>
<dbReference type="Pfam" id="PF00590">
    <property type="entry name" value="TP_methylase"/>
    <property type="match status" value="1"/>
</dbReference>
<dbReference type="GO" id="GO:0004852">
    <property type="term" value="F:uroporphyrinogen-III synthase activity"/>
    <property type="evidence" value="ECO:0007669"/>
    <property type="project" value="InterPro"/>
</dbReference>
<evidence type="ECO:0000256" key="1">
    <source>
        <dbReference type="RuleBase" id="RU003960"/>
    </source>
</evidence>
<comment type="similarity">
    <text evidence="1">Belongs to the precorrin methyltransferase family.</text>
</comment>
<dbReference type="InterPro" id="IPR014776">
    <property type="entry name" value="4pyrrole_Mease_sub2"/>
</dbReference>
<dbReference type="InterPro" id="IPR036108">
    <property type="entry name" value="4pyrrol_syn_uPrphyn_synt_sf"/>
</dbReference>
<keyword evidence="1" id="KW-0489">Methyltransferase</keyword>
<dbReference type="RefSeq" id="WP_077833273.1">
    <property type="nucleotide sequence ID" value="NZ_CP096983.1"/>
</dbReference>
<dbReference type="AlphaFoldDB" id="A0A1S8L3L5"/>
<dbReference type="InterPro" id="IPR003754">
    <property type="entry name" value="4pyrrol_synth_uPrphyn_synth"/>
</dbReference>
<keyword evidence="2" id="KW-0456">Lyase</keyword>
<dbReference type="Proteomes" id="UP000190951">
    <property type="component" value="Chromosome"/>
</dbReference>
<dbReference type="Pfam" id="PF02602">
    <property type="entry name" value="HEM4"/>
    <property type="match status" value="1"/>
</dbReference>
<dbReference type="CDD" id="cd06578">
    <property type="entry name" value="HemD"/>
    <property type="match status" value="1"/>
</dbReference>
<dbReference type="SUPFAM" id="SSF53790">
    <property type="entry name" value="Tetrapyrrole methylase"/>
    <property type="match status" value="1"/>
</dbReference>
<dbReference type="KEGG" id="crw:CROST_002960"/>
<dbReference type="GO" id="GO:0032259">
    <property type="term" value="P:methylation"/>
    <property type="evidence" value="ECO:0007669"/>
    <property type="project" value="UniProtKB-KW"/>
</dbReference>
<gene>
    <name evidence="2" type="primary">cysG_2</name>
    <name evidence="2" type="ORF">CROST_002960</name>
</gene>
<dbReference type="Gene3D" id="3.40.1010.10">
    <property type="entry name" value="Cobalt-precorrin-4 Transmethylase, Domain 1"/>
    <property type="match status" value="1"/>
</dbReference>
<dbReference type="STRING" id="84029.CROST_26960"/>
<dbReference type="GO" id="GO:0051266">
    <property type="term" value="F:sirohydrochlorin ferrochelatase activity"/>
    <property type="evidence" value="ECO:0007669"/>
    <property type="project" value="UniProtKB-EC"/>
</dbReference>
<dbReference type="GO" id="GO:0004851">
    <property type="term" value="F:uroporphyrin-III C-methyltransferase activity"/>
    <property type="evidence" value="ECO:0007669"/>
    <property type="project" value="UniProtKB-ARBA"/>
</dbReference>
<dbReference type="EC" id="4.99.1.4" evidence="2"/>
<name>A0A1S8L3L5_9CLOT</name>
<dbReference type="InterPro" id="IPR050161">
    <property type="entry name" value="Siro_Cobalamin_biosynth"/>
</dbReference>
<dbReference type="NCBIfam" id="NF004790">
    <property type="entry name" value="PRK06136.1"/>
    <property type="match status" value="1"/>
</dbReference>
<evidence type="ECO:0000313" key="3">
    <source>
        <dbReference type="Proteomes" id="UP000190951"/>
    </source>
</evidence>
<dbReference type="PANTHER" id="PTHR45790:SF3">
    <property type="entry name" value="S-ADENOSYL-L-METHIONINE-DEPENDENT UROPORPHYRINOGEN III METHYLTRANSFERASE, CHLOROPLASTIC"/>
    <property type="match status" value="1"/>
</dbReference>
<evidence type="ECO:0000313" key="2">
    <source>
        <dbReference type="EMBL" id="URZ09615.1"/>
    </source>
</evidence>
<sequence length="490" mass="54683">MKNKGKAYIIGAGPGEEELITLKAIRRIKECTVVLYDRLVGQGILKYLNETCEVYYCGKEPGCHYKTQDEINEMIVKLAKEGHIVGRIKGGDPYIFGRGGEEALSLLKENIEFEVVPGVTSPVAVLNYAGIPVTHRKVARSFHVFTAKTANDDDINFEAAAKIDGTLIFLMGYRQLDNITKKLVENGMNSNTPCAVVMRGTTSLQKKAVGTLVDIKSKCEEAKITSPCIIVVGDVINFNEKLDWYEKKPLFGKNICITRAKNQSEAMRKKLIDLGAEVTEVHSIEIKSTASNLDKYLDKVSEYEYIILTSVNAVNILFDYLISKDYDVRKIKSKFAVIGNATAKALKNRGIVPEIISRKHTGESLFEDIKGIIKKEHKIFIPRSKNSRKYIKEELLTLGCKVDECFIYETIEGTVHDKKAFSNVDTIIFTSPSTVKNMIAIFGEMAICEKKIIAIGPITGQELDKINAEYSTCSECSEDAIIRECLIDEK</sequence>
<dbReference type="PROSITE" id="PS00840">
    <property type="entry name" value="SUMT_2"/>
    <property type="match status" value="1"/>
</dbReference>
<dbReference type="PANTHER" id="PTHR45790">
    <property type="entry name" value="SIROHEME SYNTHASE-RELATED"/>
    <property type="match status" value="1"/>
</dbReference>
<dbReference type="InterPro" id="IPR003043">
    <property type="entry name" value="Uropor_MeTrfase_CS"/>
</dbReference>
<protein>
    <submittedName>
        <fullName evidence="2">Siroheme synthase</fullName>
        <ecNumber evidence="2">4.99.1.4</ecNumber>
    </submittedName>
</protein>
<dbReference type="FunFam" id="3.40.1010.10:FF:000001">
    <property type="entry name" value="Siroheme synthase"/>
    <property type="match status" value="1"/>
</dbReference>
<dbReference type="Gene3D" id="3.30.950.10">
    <property type="entry name" value="Methyltransferase, Cobalt-precorrin-4 Transmethylase, Domain 2"/>
    <property type="match status" value="1"/>
</dbReference>
<dbReference type="Gene3D" id="3.40.50.10090">
    <property type="match status" value="2"/>
</dbReference>
<dbReference type="PROSITE" id="PS00839">
    <property type="entry name" value="SUMT_1"/>
    <property type="match status" value="1"/>
</dbReference>
<proteinExistence type="inferred from homology"/>
<reference evidence="2 3" key="1">
    <citation type="submission" date="2022-04" db="EMBL/GenBank/DDBJ databases">
        <title>Genome sequence of C. roseum typestrain.</title>
        <authorList>
            <person name="Poehlein A."/>
            <person name="Schoch T."/>
            <person name="Duerre P."/>
            <person name="Daniel R."/>
        </authorList>
    </citation>
    <scope>NUCLEOTIDE SEQUENCE [LARGE SCALE GENOMIC DNA]</scope>
    <source>
        <strain evidence="2 3">DSM 7320</strain>
    </source>
</reference>
<dbReference type="InterPro" id="IPR014777">
    <property type="entry name" value="4pyrrole_Mease_sub1"/>
</dbReference>
<accession>A0A1S8L3L5</accession>